<dbReference type="AlphaFoldDB" id="A2E4U0"/>
<reference evidence="1" key="1">
    <citation type="submission" date="2006-10" db="EMBL/GenBank/DDBJ databases">
        <authorList>
            <person name="Amadeo P."/>
            <person name="Zhao Q."/>
            <person name="Wortman J."/>
            <person name="Fraser-Liggett C."/>
            <person name="Carlton J."/>
        </authorList>
    </citation>
    <scope>NUCLEOTIDE SEQUENCE</scope>
    <source>
        <strain evidence="1">G3</strain>
    </source>
</reference>
<proteinExistence type="predicted"/>
<evidence type="ECO:0000313" key="1">
    <source>
        <dbReference type="EMBL" id="EAY12279.1"/>
    </source>
</evidence>
<evidence type="ECO:0000313" key="2">
    <source>
        <dbReference type="Proteomes" id="UP000001542"/>
    </source>
</evidence>
<name>A2E4U0_TRIV3</name>
<gene>
    <name evidence="1" type="ORF">TVAG_160850</name>
</gene>
<protein>
    <submittedName>
        <fullName evidence="1">Merozoite surface protein, putative</fullName>
    </submittedName>
</protein>
<dbReference type="EMBL" id="DS113304">
    <property type="protein sequence ID" value="EAY12279.1"/>
    <property type="molecule type" value="Genomic_DNA"/>
</dbReference>
<dbReference type="InParanoid" id="A2E4U0"/>
<keyword evidence="2" id="KW-1185">Reference proteome</keyword>
<reference evidence="1" key="2">
    <citation type="journal article" date="2007" name="Science">
        <title>Draft genome sequence of the sexually transmitted pathogen Trichomonas vaginalis.</title>
        <authorList>
            <person name="Carlton J.M."/>
            <person name="Hirt R.P."/>
            <person name="Silva J.C."/>
            <person name="Delcher A.L."/>
            <person name="Schatz M."/>
            <person name="Zhao Q."/>
            <person name="Wortman J.R."/>
            <person name="Bidwell S.L."/>
            <person name="Alsmark U.C.M."/>
            <person name="Besteiro S."/>
            <person name="Sicheritz-Ponten T."/>
            <person name="Noel C.J."/>
            <person name="Dacks J.B."/>
            <person name="Foster P.G."/>
            <person name="Simillion C."/>
            <person name="Van de Peer Y."/>
            <person name="Miranda-Saavedra D."/>
            <person name="Barton G.J."/>
            <person name="Westrop G.D."/>
            <person name="Mueller S."/>
            <person name="Dessi D."/>
            <person name="Fiori P.L."/>
            <person name="Ren Q."/>
            <person name="Paulsen I."/>
            <person name="Zhang H."/>
            <person name="Bastida-Corcuera F.D."/>
            <person name="Simoes-Barbosa A."/>
            <person name="Brown M.T."/>
            <person name="Hayes R.D."/>
            <person name="Mukherjee M."/>
            <person name="Okumura C.Y."/>
            <person name="Schneider R."/>
            <person name="Smith A.J."/>
            <person name="Vanacova S."/>
            <person name="Villalvazo M."/>
            <person name="Haas B.J."/>
            <person name="Pertea M."/>
            <person name="Feldblyum T.V."/>
            <person name="Utterback T.R."/>
            <person name="Shu C.L."/>
            <person name="Osoegawa K."/>
            <person name="de Jong P.J."/>
            <person name="Hrdy I."/>
            <person name="Horvathova L."/>
            <person name="Zubacova Z."/>
            <person name="Dolezal P."/>
            <person name="Malik S.B."/>
            <person name="Logsdon J.M. Jr."/>
            <person name="Henze K."/>
            <person name="Gupta A."/>
            <person name="Wang C.C."/>
            <person name="Dunne R.L."/>
            <person name="Upcroft J.A."/>
            <person name="Upcroft P."/>
            <person name="White O."/>
            <person name="Salzberg S.L."/>
            <person name="Tang P."/>
            <person name="Chiu C.-H."/>
            <person name="Lee Y.-S."/>
            <person name="Embley T.M."/>
            <person name="Coombs G.H."/>
            <person name="Mottram J.C."/>
            <person name="Tachezy J."/>
            <person name="Fraser-Liggett C.M."/>
            <person name="Johnson P.J."/>
        </authorList>
    </citation>
    <scope>NUCLEOTIDE SEQUENCE [LARGE SCALE GENOMIC DNA]</scope>
    <source>
        <strain evidence="1">G3</strain>
    </source>
</reference>
<dbReference type="KEGG" id="tva:4770241"/>
<dbReference type="Proteomes" id="UP000001542">
    <property type="component" value="Unassembled WGS sequence"/>
</dbReference>
<accession>A2E4U0</accession>
<organism evidence="1 2">
    <name type="scientific">Trichomonas vaginalis (strain ATCC PRA-98 / G3)</name>
    <dbReference type="NCBI Taxonomy" id="412133"/>
    <lineage>
        <taxon>Eukaryota</taxon>
        <taxon>Metamonada</taxon>
        <taxon>Parabasalia</taxon>
        <taxon>Trichomonadida</taxon>
        <taxon>Trichomonadidae</taxon>
        <taxon>Trichomonas</taxon>
    </lineage>
</organism>
<keyword evidence="1" id="KW-0477">Merozoite</keyword>
<sequence length="248" mass="27277">MFLFAKPEFGEFFDLKRANKACQEADQAYSKQMSKALSHPLELWSRTLDSSLLPKMAEIYKCSQQITATIAENVKSTESVYGNLQDLTGLRAEFQPTKVANQKILKHAKEAAAKVAKTEKALNDLQKSNASAAQIARAEAEHQSAVEAERSASSIAQSSQNEFIQKYKDYQQRFVSILAASYCEASTLRAKTASSLAEIGVKLEGIANRMKTEPDDAAFDAQILSEMQKLEPLFNADAAQEDAAAPEQ</sequence>
<dbReference type="RefSeq" id="XP_001324502.1">
    <property type="nucleotide sequence ID" value="XM_001324467.1"/>
</dbReference>
<dbReference type="VEuPathDB" id="TrichDB:TVAGG3_0227840"/>
<dbReference type="VEuPathDB" id="TrichDB:TVAG_160850"/>